<evidence type="ECO:0000256" key="1">
    <source>
        <dbReference type="SAM" id="Phobius"/>
    </source>
</evidence>
<name>A0ABT0U775_9BACT</name>
<keyword evidence="1" id="KW-0472">Membrane</keyword>
<keyword evidence="1" id="KW-0812">Transmembrane</keyword>
<organism evidence="2 3">
    <name type="scientific">Aporhodopirellula aestuarii</name>
    <dbReference type="NCBI Taxonomy" id="2950107"/>
    <lineage>
        <taxon>Bacteria</taxon>
        <taxon>Pseudomonadati</taxon>
        <taxon>Planctomycetota</taxon>
        <taxon>Planctomycetia</taxon>
        <taxon>Pirellulales</taxon>
        <taxon>Pirellulaceae</taxon>
        <taxon>Aporhodopirellula</taxon>
    </lineage>
</organism>
<keyword evidence="1" id="KW-1133">Transmembrane helix</keyword>
<comment type="caution">
    <text evidence="2">The sequence shown here is derived from an EMBL/GenBank/DDBJ whole genome shotgun (WGS) entry which is preliminary data.</text>
</comment>
<gene>
    <name evidence="2" type="ORF">NB063_19235</name>
</gene>
<dbReference type="RefSeq" id="WP_250930388.1">
    <property type="nucleotide sequence ID" value="NZ_JAMQBK010000052.1"/>
</dbReference>
<dbReference type="EMBL" id="JAMQBK010000052">
    <property type="protein sequence ID" value="MCM2372753.1"/>
    <property type="molecule type" value="Genomic_DNA"/>
</dbReference>
<reference evidence="2 3" key="1">
    <citation type="journal article" date="2022" name="Syst. Appl. Microbiol.">
        <title>Rhodopirellula aestuarii sp. nov., a novel member of the genus Rhodopirellula isolated from brackish sediments collected in the Tagus River estuary, Portugal.</title>
        <authorList>
            <person name="Vitorino I.R."/>
            <person name="Klimek D."/>
            <person name="Calusinska M."/>
            <person name="Lobo-da-Cunha A."/>
            <person name="Vasconcelos V."/>
            <person name="Lage O.M."/>
        </authorList>
    </citation>
    <scope>NUCLEOTIDE SEQUENCE [LARGE SCALE GENOMIC DNA]</scope>
    <source>
        <strain evidence="2 3">ICT_H3.1</strain>
    </source>
</reference>
<evidence type="ECO:0000313" key="3">
    <source>
        <dbReference type="Proteomes" id="UP001202961"/>
    </source>
</evidence>
<feature type="transmembrane region" description="Helical" evidence="1">
    <location>
        <begin position="31"/>
        <end position="49"/>
    </location>
</feature>
<accession>A0ABT0U775</accession>
<sequence>MSTVSKHVESSPFPKVLQDNPLEVGAVMKQLMVLAAFSLIVASIAMLTVNLTNFSVPHIDVDAIALEFAVRCH</sequence>
<protein>
    <submittedName>
        <fullName evidence="2">Uncharacterized protein</fullName>
    </submittedName>
</protein>
<keyword evidence="3" id="KW-1185">Reference proteome</keyword>
<proteinExistence type="predicted"/>
<evidence type="ECO:0000313" key="2">
    <source>
        <dbReference type="EMBL" id="MCM2372753.1"/>
    </source>
</evidence>
<dbReference type="Proteomes" id="UP001202961">
    <property type="component" value="Unassembled WGS sequence"/>
</dbReference>